<comment type="caution">
    <text evidence="2">The sequence shown here is derived from an EMBL/GenBank/DDBJ whole genome shotgun (WGS) entry which is preliminary data.</text>
</comment>
<reference evidence="3" key="1">
    <citation type="journal article" date="2019" name="Int. J. Syst. Evol. Microbiol.">
        <title>The Global Catalogue of Microorganisms (GCM) 10K type strain sequencing project: providing services to taxonomists for standard genome sequencing and annotation.</title>
        <authorList>
            <consortium name="The Broad Institute Genomics Platform"/>
            <consortium name="The Broad Institute Genome Sequencing Center for Infectious Disease"/>
            <person name="Wu L."/>
            <person name="Ma J."/>
        </authorList>
    </citation>
    <scope>NUCLEOTIDE SEQUENCE [LARGE SCALE GENOMIC DNA]</scope>
    <source>
        <strain evidence="3">JCM 16545</strain>
    </source>
</reference>
<proteinExistence type="predicted"/>
<dbReference type="InterPro" id="IPR051531">
    <property type="entry name" value="N-acetyltransferase"/>
</dbReference>
<dbReference type="PANTHER" id="PTHR43792:SF1">
    <property type="entry name" value="N-ACETYLTRANSFERASE DOMAIN-CONTAINING PROTEIN"/>
    <property type="match status" value="1"/>
</dbReference>
<evidence type="ECO:0000313" key="3">
    <source>
        <dbReference type="Proteomes" id="UP001597369"/>
    </source>
</evidence>
<dbReference type="PROSITE" id="PS51186">
    <property type="entry name" value="GNAT"/>
    <property type="match status" value="1"/>
</dbReference>
<dbReference type="Proteomes" id="UP001597369">
    <property type="component" value="Unassembled WGS sequence"/>
</dbReference>
<dbReference type="InterPro" id="IPR000182">
    <property type="entry name" value="GNAT_dom"/>
</dbReference>
<dbReference type="EMBL" id="JBHUHV010000037">
    <property type="protein sequence ID" value="MFD2067697.1"/>
    <property type="molecule type" value="Genomic_DNA"/>
</dbReference>
<sequence length="173" mass="19874">METNRLFFSEWLETDFAMALKLWGNPNVTRYISATSILSKDNIKDRLQLEISNGEKHAIQYWPVFLKSDGAFVGCCGLRPYDSERGILEIGFHICEHYWGNGYAKEAALKVISYPFSVLSANALFAGHHPENTNSKHLLQRLGFQYTHKELYPPTELYHPSYLLTLHAFNDSK</sequence>
<evidence type="ECO:0000259" key="1">
    <source>
        <dbReference type="PROSITE" id="PS51186"/>
    </source>
</evidence>
<dbReference type="SUPFAM" id="SSF55729">
    <property type="entry name" value="Acyl-CoA N-acyltransferases (Nat)"/>
    <property type="match status" value="1"/>
</dbReference>
<evidence type="ECO:0000313" key="2">
    <source>
        <dbReference type="EMBL" id="MFD2067697.1"/>
    </source>
</evidence>
<name>A0ABW4WY90_9BACT</name>
<keyword evidence="3" id="KW-1185">Reference proteome</keyword>
<dbReference type="EC" id="2.3.-.-" evidence="2"/>
<gene>
    <name evidence="2" type="ORF">ACFSKU_12445</name>
</gene>
<dbReference type="InterPro" id="IPR016181">
    <property type="entry name" value="Acyl_CoA_acyltransferase"/>
</dbReference>
<keyword evidence="2" id="KW-0808">Transferase</keyword>
<feature type="domain" description="N-acetyltransferase" evidence="1">
    <location>
        <begin position="6"/>
        <end position="164"/>
    </location>
</feature>
<dbReference type="GO" id="GO:0016746">
    <property type="term" value="F:acyltransferase activity"/>
    <property type="evidence" value="ECO:0007669"/>
    <property type="project" value="UniProtKB-KW"/>
</dbReference>
<accession>A0ABW4WY90</accession>
<protein>
    <submittedName>
        <fullName evidence="2">GNAT family N-acetyltransferase</fullName>
        <ecNumber evidence="2">2.3.-.-</ecNumber>
    </submittedName>
</protein>
<dbReference type="Pfam" id="PF13302">
    <property type="entry name" value="Acetyltransf_3"/>
    <property type="match status" value="1"/>
</dbReference>
<dbReference type="Gene3D" id="3.40.630.30">
    <property type="match status" value="1"/>
</dbReference>
<dbReference type="PANTHER" id="PTHR43792">
    <property type="entry name" value="GNAT FAMILY, PUTATIVE (AFU_ORTHOLOGUE AFUA_3G00765)-RELATED-RELATED"/>
    <property type="match status" value="1"/>
</dbReference>
<keyword evidence="2" id="KW-0012">Acyltransferase</keyword>
<organism evidence="2 3">
    <name type="scientific">Pontibacter silvestris</name>
    <dbReference type="NCBI Taxonomy" id="2305183"/>
    <lineage>
        <taxon>Bacteria</taxon>
        <taxon>Pseudomonadati</taxon>
        <taxon>Bacteroidota</taxon>
        <taxon>Cytophagia</taxon>
        <taxon>Cytophagales</taxon>
        <taxon>Hymenobacteraceae</taxon>
        <taxon>Pontibacter</taxon>
    </lineage>
</organism>